<dbReference type="EMBL" id="JAATJU010009099">
    <property type="protein sequence ID" value="KAH0518959.1"/>
    <property type="molecule type" value="Genomic_DNA"/>
</dbReference>
<keyword evidence="14" id="KW-0832">Ubl conjugation</keyword>
<dbReference type="Gene3D" id="1.10.437.10">
    <property type="entry name" value="Blc2-like"/>
    <property type="match status" value="1"/>
</dbReference>
<dbReference type="SUPFAM" id="SSF50978">
    <property type="entry name" value="WD40 repeat-like"/>
    <property type="match status" value="1"/>
</dbReference>
<dbReference type="InterPro" id="IPR001632">
    <property type="entry name" value="WD40_G-protein_beta-like"/>
</dbReference>
<evidence type="ECO:0000256" key="19">
    <source>
        <dbReference type="ARBA" id="ARBA00023224"/>
    </source>
</evidence>
<dbReference type="PROSITE" id="PS50062">
    <property type="entry name" value="BCL2_FAMILY"/>
    <property type="match status" value="1"/>
</dbReference>
<comment type="caution">
    <text evidence="34">The sequence shown here is derived from an EMBL/GenBank/DDBJ whole genome shotgun (WGS) entry which is preliminary data.</text>
</comment>
<dbReference type="PROSITE" id="PS50082">
    <property type="entry name" value="WD_REPEATS_2"/>
    <property type="match status" value="6"/>
</dbReference>
<name>A0A8J6GZ67_MICOH</name>
<dbReference type="PROSITE" id="PS50294">
    <property type="entry name" value="WD_REPEATS_REGION"/>
    <property type="match status" value="4"/>
</dbReference>
<comment type="subunit">
    <text evidence="25">Component of a complex composed of RGS9 (isoform RGS9-1), GNB5 and RGS9BP; within this complex, the presence of GNB5 stabilizes both itself and RGS9 and increases RGS9 GTPase-activating protein (GAP) activity. Interacts with RGS7, forming the RGS7-GNB5 complex; within this complex, the presence of GNB5 increases RGS7 GTPase-activating protein (GAP) activity. Interacts with GPR158; promotes the GTPase activator activity of the RGS7-GNB5 complex in absence of glycine, in contrast GTPase activator activity of the RGS7-GNB5 complex is inhibited in presence of glycine. Interacts with RGS6.</text>
</comment>
<evidence type="ECO:0000256" key="15">
    <source>
        <dbReference type="ARBA" id="ARBA00022989"/>
    </source>
</evidence>
<dbReference type="GO" id="GO:0031965">
    <property type="term" value="C:nuclear membrane"/>
    <property type="evidence" value="ECO:0007669"/>
    <property type="project" value="UniProtKB-SubCell"/>
</dbReference>
<dbReference type="GO" id="GO:0005819">
    <property type="term" value="C:spindle"/>
    <property type="evidence" value="ECO:0007669"/>
    <property type="project" value="UniProtKB-SubCell"/>
</dbReference>
<keyword evidence="11" id="KW-0053">Apoptosis</keyword>
<sequence length="727" mass="80503">MCDQTFLVNVFGSCDKCFKQRALRPVFKKSQQLNYCSTCAEIMATDGLHENETLASLKSEAESLKGKLEEERAKLHDVERECELGVKGKLSRSSEGLADPRGTRSTARVHQVAERVEALGQFVMKTRRTLKGHGNKVLCMDWCKDKRRVVSSSQDGKVIVWDSFTTNKEHAVTMPCTWVMACAYAPSGCAIACGGLDNKCSVYPLTFDKNENMAAKKKSVAMHTNYLSACSFTNSDMQILTASGDGTCALWDVESGQLLQSFHGHGADVLCLDLAPSETGNTFVSGGCDKKAMVWDMRSGQCVQAFETHESDVNSVRYYPSGDAFASGSDDATCRLYDLRADREVAIYSKESIIFGASSVDFSLSGRLLFAGYNDYTINVWDVLKGSRVSILFGHENRVSTLRVSPDGTAFCSGSWDHTLREKGLVALISFSTPLESHHHSKKQGGGHQVFVELGTLAIAMQDTSVGFAFIASAPDGCSSERPQNVENTLFQPSGRSCDLSSLFGLEGASEIPNHLGGGSRKPLGLESRLGWAGCRGLRMDYDPLQERTRRLLTDFLTFCAREPGVPESPPTSAEAELLRSLAARMQRQHQAFFSTFFGYQGNRVELVRQMADGMFSDTPNLNWGRLVVLLTFAGTLLDQDPSHATTQRNGVNHQVQVARDCHLIVDLLCNQLLRRHRLWLEAHDGWDGFCDFFRSPFPVVVWRRVLIKAFLSCIIVTTILYIWKKF</sequence>
<evidence type="ECO:0000256" key="5">
    <source>
        <dbReference type="ARBA" id="ARBA00004240"/>
    </source>
</evidence>
<evidence type="ECO:0000256" key="4">
    <source>
        <dbReference type="ARBA" id="ARBA00004186"/>
    </source>
</evidence>
<dbReference type="PANTHER" id="PTHR19850">
    <property type="entry name" value="GUANINE NUCLEOTIDE-BINDING PROTEIN BETA G PROTEIN BETA"/>
    <property type="match status" value="1"/>
</dbReference>
<evidence type="ECO:0000256" key="28">
    <source>
        <dbReference type="ARBA" id="ARBA00077411"/>
    </source>
</evidence>
<evidence type="ECO:0000256" key="1">
    <source>
        <dbReference type="ARBA" id="ARBA00001913"/>
    </source>
</evidence>
<evidence type="ECO:0000313" key="34">
    <source>
        <dbReference type="EMBL" id="KAH0518959.1"/>
    </source>
</evidence>
<organism evidence="34 35">
    <name type="scientific">Microtus ochrogaster</name>
    <name type="common">Prairie vole</name>
    <dbReference type="NCBI Taxonomy" id="79684"/>
    <lineage>
        <taxon>Eukaryota</taxon>
        <taxon>Metazoa</taxon>
        <taxon>Chordata</taxon>
        <taxon>Craniata</taxon>
        <taxon>Vertebrata</taxon>
        <taxon>Euteleostomi</taxon>
        <taxon>Mammalia</taxon>
        <taxon>Eutheria</taxon>
        <taxon>Euarchontoglires</taxon>
        <taxon>Glires</taxon>
        <taxon>Rodentia</taxon>
        <taxon>Myomorpha</taxon>
        <taxon>Muroidea</taxon>
        <taxon>Cricetidae</taxon>
        <taxon>Arvicolinae</taxon>
        <taxon>Microtus</taxon>
    </lineage>
</organism>
<evidence type="ECO:0000313" key="35">
    <source>
        <dbReference type="Proteomes" id="UP000710432"/>
    </source>
</evidence>
<evidence type="ECO:0000256" key="20">
    <source>
        <dbReference type="ARBA" id="ARBA00023242"/>
    </source>
</evidence>
<comment type="cofactor">
    <cofactor evidence="1">
        <name>Ca(2+)</name>
        <dbReference type="ChEBI" id="CHEBI:29108"/>
    </cofactor>
</comment>
<dbReference type="Gene3D" id="2.130.10.10">
    <property type="entry name" value="YVTN repeat-like/Quinoprotein amine dehydrogenase"/>
    <property type="match status" value="1"/>
</dbReference>
<feature type="coiled-coil region" evidence="31">
    <location>
        <begin position="51"/>
        <end position="81"/>
    </location>
</feature>
<evidence type="ECO:0000256" key="16">
    <source>
        <dbReference type="ARBA" id="ARBA00023128"/>
    </source>
</evidence>
<feature type="repeat" description="WD" evidence="30">
    <location>
        <begin position="220"/>
        <end position="261"/>
    </location>
</feature>
<keyword evidence="12" id="KW-0677">Repeat</keyword>
<dbReference type="SUPFAM" id="SSF56854">
    <property type="entry name" value="Bcl-2 inhibitors of programmed cell death"/>
    <property type="match status" value="1"/>
</dbReference>
<dbReference type="GO" id="GO:0006915">
    <property type="term" value="P:apoptotic process"/>
    <property type="evidence" value="ECO:0007669"/>
    <property type="project" value="UniProtKB-KW"/>
</dbReference>
<evidence type="ECO:0000256" key="27">
    <source>
        <dbReference type="ARBA" id="ARBA00067191"/>
    </source>
</evidence>
<comment type="similarity">
    <text evidence="6">Belongs to the Bcl-2 family.</text>
</comment>
<dbReference type="Pfam" id="PF25391">
    <property type="entry name" value="WD40_Gbeta"/>
    <property type="match status" value="1"/>
</dbReference>
<keyword evidence="18" id="KW-0206">Cytoskeleton</keyword>
<evidence type="ECO:0000256" key="21">
    <source>
        <dbReference type="ARBA" id="ARBA00039776"/>
    </source>
</evidence>
<evidence type="ECO:0000256" key="17">
    <source>
        <dbReference type="ARBA" id="ARBA00023136"/>
    </source>
</evidence>
<dbReference type="InterPro" id="IPR036322">
    <property type="entry name" value="WD40_repeat_dom_sf"/>
</dbReference>
<dbReference type="FunFam" id="2.130.10.10:FF:000020">
    <property type="entry name" value="Guanine nucleotide-binding protein beta subunit"/>
    <property type="match status" value="1"/>
</dbReference>
<gene>
    <name evidence="34" type="ORF">LTLLF_115060</name>
</gene>
<dbReference type="InterPro" id="IPR020472">
    <property type="entry name" value="WD40_PAC1"/>
</dbReference>
<feature type="repeat" description="WD" evidence="30">
    <location>
        <begin position="306"/>
        <end position="347"/>
    </location>
</feature>
<dbReference type="FunFam" id="1.10.437.10:FF:000014">
    <property type="entry name" value="Bcl-2-like protein 10"/>
    <property type="match status" value="1"/>
</dbReference>
<evidence type="ECO:0000256" key="13">
    <source>
        <dbReference type="ARBA" id="ARBA00022824"/>
    </source>
</evidence>
<evidence type="ECO:0000259" key="33">
    <source>
        <dbReference type="SMART" id="SM00337"/>
    </source>
</evidence>
<proteinExistence type="inferred from homology"/>
<feature type="repeat" description="WD" evidence="30">
    <location>
        <begin position="130"/>
        <end position="162"/>
    </location>
</feature>
<keyword evidence="20" id="KW-0539">Nucleus</keyword>
<dbReference type="InterPro" id="IPR036834">
    <property type="entry name" value="Bcl-2-like_sf"/>
</dbReference>
<keyword evidence="17 32" id="KW-0472">Membrane</keyword>
<dbReference type="PRINTS" id="PR00320">
    <property type="entry name" value="GPROTEINBRPT"/>
</dbReference>
<evidence type="ECO:0000256" key="18">
    <source>
        <dbReference type="ARBA" id="ARBA00023212"/>
    </source>
</evidence>
<dbReference type="CDD" id="cd00200">
    <property type="entry name" value="WD40"/>
    <property type="match status" value="1"/>
</dbReference>
<evidence type="ECO:0000256" key="24">
    <source>
        <dbReference type="ARBA" id="ARBA00045289"/>
    </source>
</evidence>
<keyword evidence="16" id="KW-0496">Mitochondrion</keyword>
<keyword evidence="15 32" id="KW-1133">Transmembrane helix</keyword>
<comment type="function">
    <text evidence="26">Promotes cell survival by suppressing apoptosis induced by BAX but not BAK. Increases binding of AHCYL1/IRBIT to ITPR1. Reduces ITPR1-mediated calcium release from the endoplasmic reticulum cooperatively with AHCYL1/IRBIT under normal cellular conditions. Under apoptotic stress conditions, dissociates from ITPR1 and is displaced from mitochondria-associated endoplasmic reticulum membranes, leading to increased Ca(2+) transfer to mitochondria which promotes apoptosis. Required for the correct formation of the microtubule organizing center during oocyte cell division, potentially via regulation of protein abundance and localization of other microtubule organizing center components such as AURKA and TPX2.</text>
</comment>
<dbReference type="PROSITE" id="PS00678">
    <property type="entry name" value="WD_REPEATS_1"/>
    <property type="match status" value="1"/>
</dbReference>
<dbReference type="GO" id="GO:0042981">
    <property type="term" value="P:regulation of apoptotic process"/>
    <property type="evidence" value="ECO:0007669"/>
    <property type="project" value="InterPro"/>
</dbReference>
<evidence type="ECO:0000256" key="10">
    <source>
        <dbReference type="ARBA" id="ARBA00022692"/>
    </source>
</evidence>
<keyword evidence="31" id="KW-0175">Coiled coil</keyword>
<keyword evidence="19" id="KW-0807">Transducer</keyword>
<feature type="domain" description="Bcl-2 Bcl-2 homology region 1-3" evidence="33">
    <location>
        <begin position="579"/>
        <end position="687"/>
    </location>
</feature>
<dbReference type="PRINTS" id="PR00319">
    <property type="entry name" value="GPROTEINB"/>
</dbReference>
<evidence type="ECO:0000256" key="11">
    <source>
        <dbReference type="ARBA" id="ARBA00022703"/>
    </source>
</evidence>
<evidence type="ECO:0000256" key="6">
    <source>
        <dbReference type="ARBA" id="ARBA00009458"/>
    </source>
</evidence>
<dbReference type="InterPro" id="IPR046371">
    <property type="entry name" value="Bcl-2_BH1-3"/>
</dbReference>
<feature type="repeat" description="WD" evidence="30">
    <location>
        <begin position="359"/>
        <end position="391"/>
    </location>
</feature>
<comment type="subcellular location">
    <subcellularLocation>
        <location evidence="4">Cytoplasm</location>
        <location evidence="4">Cytoskeleton</location>
        <location evidence="4">Spindle</location>
    </subcellularLocation>
    <subcellularLocation>
        <location evidence="5">Endoplasmic reticulum</location>
    </subcellularLocation>
    <subcellularLocation>
        <location evidence="3">Mitochondrion</location>
    </subcellularLocation>
    <subcellularLocation>
        <location evidence="2">Nucleus membrane</location>
    </subcellularLocation>
</comment>
<dbReference type="InterPro" id="IPR019775">
    <property type="entry name" value="WD40_repeat_CS"/>
</dbReference>
<dbReference type="GO" id="GO:0005739">
    <property type="term" value="C:mitochondrion"/>
    <property type="evidence" value="ECO:0007669"/>
    <property type="project" value="UniProtKB-SubCell"/>
</dbReference>
<dbReference type="InterPro" id="IPR016346">
    <property type="entry name" value="G-protein_beta_1-5"/>
</dbReference>
<dbReference type="AlphaFoldDB" id="A0A8J6GZ67"/>
<evidence type="ECO:0000256" key="7">
    <source>
        <dbReference type="ARBA" id="ARBA00009768"/>
    </source>
</evidence>
<evidence type="ECO:0000256" key="31">
    <source>
        <dbReference type="SAM" id="Coils"/>
    </source>
</evidence>
<evidence type="ECO:0000256" key="14">
    <source>
        <dbReference type="ARBA" id="ARBA00022843"/>
    </source>
</evidence>
<accession>A0A8J6GZ67</accession>
<dbReference type="InterPro" id="IPR002475">
    <property type="entry name" value="Bcl2-like"/>
</dbReference>
<feature type="repeat" description="WD" evidence="30">
    <location>
        <begin position="262"/>
        <end position="305"/>
    </location>
</feature>
<keyword evidence="13" id="KW-0256">Endoplasmic reticulum</keyword>
<evidence type="ECO:0000256" key="23">
    <source>
        <dbReference type="ARBA" id="ARBA00042939"/>
    </source>
</evidence>
<dbReference type="CDD" id="cd06845">
    <property type="entry name" value="Bcl-2_like"/>
    <property type="match status" value="1"/>
</dbReference>
<feature type="transmembrane region" description="Helical" evidence="32">
    <location>
        <begin position="706"/>
        <end position="724"/>
    </location>
</feature>
<dbReference type="InterPro" id="IPR026298">
    <property type="entry name" value="Bcl-2_fam"/>
</dbReference>
<evidence type="ECO:0000256" key="8">
    <source>
        <dbReference type="ARBA" id="ARBA00022490"/>
    </source>
</evidence>
<evidence type="ECO:0000256" key="29">
    <source>
        <dbReference type="ARBA" id="ARBA00078307"/>
    </source>
</evidence>
<dbReference type="GO" id="GO:0007165">
    <property type="term" value="P:signal transduction"/>
    <property type="evidence" value="ECO:0007669"/>
    <property type="project" value="UniProtKB-KW"/>
</dbReference>
<evidence type="ECO:0000256" key="3">
    <source>
        <dbReference type="ARBA" id="ARBA00004173"/>
    </source>
</evidence>
<evidence type="ECO:0000256" key="26">
    <source>
        <dbReference type="ARBA" id="ARBA00053352"/>
    </source>
</evidence>
<keyword evidence="8" id="KW-0963">Cytoplasm</keyword>
<evidence type="ECO:0000256" key="9">
    <source>
        <dbReference type="ARBA" id="ARBA00022574"/>
    </source>
</evidence>
<dbReference type="GO" id="GO:0005783">
    <property type="term" value="C:endoplasmic reticulum"/>
    <property type="evidence" value="ECO:0007669"/>
    <property type="project" value="UniProtKB-SubCell"/>
</dbReference>
<keyword evidence="10 32" id="KW-0812">Transmembrane</keyword>
<feature type="repeat" description="WD" evidence="30">
    <location>
        <begin position="392"/>
        <end position="421"/>
    </location>
</feature>
<comment type="function">
    <text evidence="24">Enhances GTPase-activating protein (GAP) activity of regulator of G protein signaling (RGS) proteins, such as RGS7 and RGS9, hence involved in the termination of the signaling initiated by the G protein coupled receptors (GPCRs) by accelerating the GTP hydrolysis on the G-alpha subunits, thereby promoting their inactivation. Increases RGS7 GTPase-activating protein (GAP) activity, thereby regulating mood and cognition. Increases RGS9 GTPase-activating protein (GAP) activity, hence contributes to the deactivation of G protein signaling initiated by D(2) dopamine receptors. May play an important role in neuronal signaling, including in the parasympathetic, but not sympathetic, control of heart rate.</text>
</comment>
<dbReference type="SMART" id="SM00337">
    <property type="entry name" value="BCL"/>
    <property type="match status" value="1"/>
</dbReference>
<comment type="similarity">
    <text evidence="7">Belongs to the WD repeat G protein beta family.</text>
</comment>
<dbReference type="Pfam" id="PF00452">
    <property type="entry name" value="Bcl-2"/>
    <property type="match status" value="1"/>
</dbReference>
<evidence type="ECO:0000256" key="32">
    <source>
        <dbReference type="SAM" id="Phobius"/>
    </source>
</evidence>
<evidence type="ECO:0000256" key="25">
    <source>
        <dbReference type="ARBA" id="ARBA00046924"/>
    </source>
</evidence>
<protein>
    <recommendedName>
        <fullName evidence="27">Bcl-2-like protein 10</fullName>
    </recommendedName>
    <alternativeName>
        <fullName evidence="28">Anti-apoptotic protein Boo</fullName>
    </alternativeName>
    <alternativeName>
        <fullName evidence="29">Apoptosis regulator Bcl-B</fullName>
    </alternativeName>
    <alternativeName>
        <fullName evidence="23">Gbeta5</fullName>
    </alternativeName>
    <alternativeName>
        <fullName evidence="21">Guanine nucleotide-binding protein subunit beta-5</fullName>
    </alternativeName>
    <alternativeName>
        <fullName evidence="22">Transducin beta chain 5</fullName>
    </alternativeName>
</protein>
<dbReference type="InterPro" id="IPR001680">
    <property type="entry name" value="WD40_rpt"/>
</dbReference>
<evidence type="ECO:0000256" key="30">
    <source>
        <dbReference type="PROSITE-ProRule" id="PRU00221"/>
    </source>
</evidence>
<reference evidence="34" key="1">
    <citation type="submission" date="2020-03" db="EMBL/GenBank/DDBJ databases">
        <title>Studies in the Genomics of Life Span.</title>
        <authorList>
            <person name="Glass D."/>
        </authorList>
    </citation>
    <scope>NUCLEOTIDE SEQUENCE</scope>
    <source>
        <strain evidence="34">LTLLF</strain>
        <tissue evidence="34">Muscle</tissue>
    </source>
</reference>
<dbReference type="Proteomes" id="UP000710432">
    <property type="component" value="Unassembled WGS sequence"/>
</dbReference>
<evidence type="ECO:0000256" key="2">
    <source>
        <dbReference type="ARBA" id="ARBA00004126"/>
    </source>
</evidence>
<dbReference type="InterPro" id="IPR015943">
    <property type="entry name" value="WD40/YVTN_repeat-like_dom_sf"/>
</dbReference>
<evidence type="ECO:0000256" key="12">
    <source>
        <dbReference type="ARBA" id="ARBA00022737"/>
    </source>
</evidence>
<dbReference type="SMART" id="SM00320">
    <property type="entry name" value="WD40"/>
    <property type="match status" value="7"/>
</dbReference>
<evidence type="ECO:0000256" key="22">
    <source>
        <dbReference type="ARBA" id="ARBA00041974"/>
    </source>
</evidence>
<keyword evidence="9 30" id="KW-0853">WD repeat</keyword>